<proteinExistence type="predicted"/>
<dbReference type="GO" id="GO:0008270">
    <property type="term" value="F:zinc ion binding"/>
    <property type="evidence" value="ECO:0007669"/>
    <property type="project" value="UniProtKB-KW"/>
</dbReference>
<accession>B3G4D1</accession>
<name>B3G4D1_ADIVA</name>
<protein>
    <submittedName>
        <fullName evidence="2">NHL repeat protein-like protein</fullName>
    </submittedName>
</protein>
<dbReference type="SUPFAM" id="SSF101898">
    <property type="entry name" value="NHL repeat"/>
    <property type="match status" value="1"/>
</dbReference>
<keyword evidence="1" id="KW-0472">Membrane</keyword>
<dbReference type="InterPro" id="IPR011042">
    <property type="entry name" value="6-blade_b-propeller_TolB-like"/>
</dbReference>
<dbReference type="GO" id="GO:0000209">
    <property type="term" value="P:protein polyubiquitination"/>
    <property type="evidence" value="ECO:0007669"/>
    <property type="project" value="TreeGrafter"/>
</dbReference>
<dbReference type="InterPro" id="IPR050952">
    <property type="entry name" value="TRIM-NHL_E3_ligases"/>
</dbReference>
<keyword evidence="1" id="KW-1133">Transmembrane helix</keyword>
<dbReference type="CDD" id="cd05819">
    <property type="entry name" value="NHL"/>
    <property type="match status" value="1"/>
</dbReference>
<organism evidence="2">
    <name type="scientific">Adineta vaga</name>
    <name type="common">Rotifer</name>
    <name type="synonym">Callidina vaga</name>
    <dbReference type="NCBI Taxonomy" id="104782"/>
    <lineage>
        <taxon>Eukaryota</taxon>
        <taxon>Metazoa</taxon>
        <taxon>Spiralia</taxon>
        <taxon>Gnathifera</taxon>
        <taxon>Rotifera</taxon>
        <taxon>Eurotatoria</taxon>
        <taxon>Bdelloidea</taxon>
        <taxon>Adinetida</taxon>
        <taxon>Adinetidae</taxon>
        <taxon>Adineta</taxon>
    </lineage>
</organism>
<evidence type="ECO:0000313" key="2">
    <source>
        <dbReference type="EMBL" id="ACD54679.1"/>
    </source>
</evidence>
<dbReference type="EMBL" id="EU643477">
    <property type="protein sequence ID" value="ACD54679.1"/>
    <property type="molecule type" value="Genomic_DNA"/>
</dbReference>
<dbReference type="PANTHER" id="PTHR24104">
    <property type="entry name" value="E3 UBIQUITIN-PROTEIN LIGASE NHLRC1-RELATED"/>
    <property type="match status" value="1"/>
</dbReference>
<reference evidence="2" key="1">
    <citation type="journal article" date="2008" name="Science">
        <title>Massive horizontal gene transfer in bdelloid rotifers.</title>
        <authorList>
            <person name="Gladyshev E.A."/>
            <person name="Meselson M.S."/>
            <person name="Arkhipova I.R."/>
        </authorList>
    </citation>
    <scope>NUCLEOTIDE SEQUENCE</scope>
</reference>
<dbReference type="Gene3D" id="2.120.10.30">
    <property type="entry name" value="TolB, C-terminal domain"/>
    <property type="match status" value="2"/>
</dbReference>
<feature type="transmembrane region" description="Helical" evidence="1">
    <location>
        <begin position="44"/>
        <end position="64"/>
    </location>
</feature>
<sequence length="336" mass="38342">MIDVRLIVLVDASILQVLIMILVFVLFFGNPVLNSSHVDHHTNVLMQIIFVFIIVNVMIPQFVIHQQFIAIETILNSLLRTVEIEKRRNFEKLIRVQFNKWKQTATTVAGGNGRGDKLDQLNNPCGIFIDKNNNIFIADDLNHRIVEWKLNENQGRIVAGGNGRGNRIDQLYYPSNVIMDKQNQSLIIDDRANSRVIRWFLNQNQQEILIENIDCVGLTIDKYGFLYVFDYEKNEARRWKIGEEKGKEGKLVAGGNGKGNQPIVNSARFIFVDDEQSIYVSDYDDHRVMKWKKDANEGIIVAGGKGRGNNLSQLDGPHGLIVDNFGQIYVADCFNH</sequence>
<evidence type="ECO:0000256" key="1">
    <source>
        <dbReference type="SAM" id="Phobius"/>
    </source>
</evidence>
<dbReference type="PANTHER" id="PTHR24104:SF25">
    <property type="entry name" value="PROTEIN LIN-41"/>
    <property type="match status" value="1"/>
</dbReference>
<dbReference type="AlphaFoldDB" id="B3G4D1"/>
<dbReference type="GO" id="GO:0061630">
    <property type="term" value="F:ubiquitin protein ligase activity"/>
    <property type="evidence" value="ECO:0007669"/>
    <property type="project" value="TreeGrafter"/>
</dbReference>
<keyword evidence="1" id="KW-0812">Transmembrane</keyword>
<feature type="transmembrane region" description="Helical" evidence="1">
    <location>
        <begin position="7"/>
        <end position="29"/>
    </location>
</feature>
<dbReference type="GO" id="GO:0043161">
    <property type="term" value="P:proteasome-mediated ubiquitin-dependent protein catabolic process"/>
    <property type="evidence" value="ECO:0007669"/>
    <property type="project" value="TreeGrafter"/>
</dbReference>